<comment type="caution">
    <text evidence="1">The sequence shown here is derived from an EMBL/GenBank/DDBJ whole genome shotgun (WGS) entry which is preliminary data.</text>
</comment>
<organism evidence="1 2">
    <name type="scientific">Xenoophorus captivus</name>
    <dbReference type="NCBI Taxonomy" id="1517983"/>
    <lineage>
        <taxon>Eukaryota</taxon>
        <taxon>Metazoa</taxon>
        <taxon>Chordata</taxon>
        <taxon>Craniata</taxon>
        <taxon>Vertebrata</taxon>
        <taxon>Euteleostomi</taxon>
        <taxon>Actinopterygii</taxon>
        <taxon>Neopterygii</taxon>
        <taxon>Teleostei</taxon>
        <taxon>Neoteleostei</taxon>
        <taxon>Acanthomorphata</taxon>
        <taxon>Ovalentaria</taxon>
        <taxon>Atherinomorphae</taxon>
        <taxon>Cyprinodontiformes</taxon>
        <taxon>Goodeidae</taxon>
        <taxon>Xenoophorus</taxon>
    </lineage>
</organism>
<gene>
    <name evidence="1" type="ORF">XENOCAPTIV_026596</name>
</gene>
<proteinExistence type="predicted"/>
<evidence type="ECO:0000313" key="1">
    <source>
        <dbReference type="EMBL" id="MEQ2208134.1"/>
    </source>
</evidence>
<sequence length="113" mass="12679">MLTANIRYAAMLRSLPHNHDGLHLSDPHLSPVLWLLFTLPVQKPAPSAALPPYNHHHHYVFLEPKFPNFLSCWQPGGLPHSNSLSSCEGSCGAQQVSAVKEKKSRWKSVLMLY</sequence>
<dbReference type="Proteomes" id="UP001434883">
    <property type="component" value="Unassembled WGS sequence"/>
</dbReference>
<evidence type="ECO:0000313" key="2">
    <source>
        <dbReference type="Proteomes" id="UP001434883"/>
    </source>
</evidence>
<reference evidence="1 2" key="1">
    <citation type="submission" date="2021-06" db="EMBL/GenBank/DDBJ databases">
        <authorList>
            <person name="Palmer J.M."/>
        </authorList>
    </citation>
    <scope>NUCLEOTIDE SEQUENCE [LARGE SCALE GENOMIC DNA]</scope>
    <source>
        <strain evidence="1 2">XC_2019</strain>
        <tissue evidence="1">Muscle</tissue>
    </source>
</reference>
<accession>A0ABV0RIY5</accession>
<name>A0ABV0RIY5_9TELE</name>
<protein>
    <submittedName>
        <fullName evidence="1">Uncharacterized protein</fullName>
    </submittedName>
</protein>
<dbReference type="EMBL" id="JAHRIN010048669">
    <property type="protein sequence ID" value="MEQ2208134.1"/>
    <property type="molecule type" value="Genomic_DNA"/>
</dbReference>
<keyword evidence="2" id="KW-1185">Reference proteome</keyword>